<evidence type="ECO:0000313" key="5">
    <source>
        <dbReference type="Proteomes" id="UP000005239"/>
    </source>
</evidence>
<feature type="compositionally biased region" description="Low complexity" evidence="1">
    <location>
        <begin position="374"/>
        <end position="383"/>
    </location>
</feature>
<keyword evidence="2" id="KW-0472">Membrane</keyword>
<name>A0A2A6CW07_PRIPA</name>
<keyword evidence="2" id="KW-1133">Transmembrane helix</keyword>
<evidence type="ECO:0000313" key="4">
    <source>
        <dbReference type="EnsemblMetazoa" id="PPA13461.1"/>
    </source>
</evidence>
<feature type="compositionally biased region" description="Basic and acidic residues" evidence="1">
    <location>
        <begin position="419"/>
        <end position="428"/>
    </location>
</feature>
<gene>
    <name evidence="4" type="primary">WBGene00103015</name>
</gene>
<keyword evidence="2" id="KW-0812">Transmembrane</keyword>
<keyword evidence="3" id="KW-0732">Signal</keyword>
<evidence type="ECO:0000256" key="2">
    <source>
        <dbReference type="SAM" id="Phobius"/>
    </source>
</evidence>
<reference evidence="5" key="1">
    <citation type="journal article" date="2008" name="Nat. Genet.">
        <title>The Pristionchus pacificus genome provides a unique perspective on nematode lifestyle and parasitism.</title>
        <authorList>
            <person name="Dieterich C."/>
            <person name="Clifton S.W."/>
            <person name="Schuster L.N."/>
            <person name="Chinwalla A."/>
            <person name="Delehaunty K."/>
            <person name="Dinkelacker I."/>
            <person name="Fulton L."/>
            <person name="Fulton R."/>
            <person name="Godfrey J."/>
            <person name="Minx P."/>
            <person name="Mitreva M."/>
            <person name="Roeseler W."/>
            <person name="Tian H."/>
            <person name="Witte H."/>
            <person name="Yang S.P."/>
            <person name="Wilson R.K."/>
            <person name="Sommer R.J."/>
        </authorList>
    </citation>
    <scope>NUCLEOTIDE SEQUENCE [LARGE SCALE GENOMIC DNA]</scope>
    <source>
        <strain evidence="5">PS312</strain>
    </source>
</reference>
<protein>
    <submittedName>
        <fullName evidence="4">Uncharacterized protein</fullName>
    </submittedName>
</protein>
<proteinExistence type="predicted"/>
<feature type="region of interest" description="Disordered" evidence="1">
    <location>
        <begin position="402"/>
        <end position="430"/>
    </location>
</feature>
<accession>A0A2A6CW07</accession>
<feature type="transmembrane region" description="Helical" evidence="2">
    <location>
        <begin position="466"/>
        <end position="485"/>
    </location>
</feature>
<feature type="chain" id="PRO_5043949382" evidence="3">
    <location>
        <begin position="18"/>
        <end position="1003"/>
    </location>
</feature>
<evidence type="ECO:0000256" key="1">
    <source>
        <dbReference type="SAM" id="MobiDB-lite"/>
    </source>
</evidence>
<organism evidence="4 5">
    <name type="scientific">Pristionchus pacificus</name>
    <name type="common">Parasitic nematode worm</name>
    <dbReference type="NCBI Taxonomy" id="54126"/>
    <lineage>
        <taxon>Eukaryota</taxon>
        <taxon>Metazoa</taxon>
        <taxon>Ecdysozoa</taxon>
        <taxon>Nematoda</taxon>
        <taxon>Chromadorea</taxon>
        <taxon>Rhabditida</taxon>
        <taxon>Rhabditina</taxon>
        <taxon>Diplogasteromorpha</taxon>
        <taxon>Diplogasteroidea</taxon>
        <taxon>Neodiplogasteridae</taxon>
        <taxon>Pristionchus</taxon>
    </lineage>
</organism>
<evidence type="ECO:0000256" key="3">
    <source>
        <dbReference type="SAM" id="SignalP"/>
    </source>
</evidence>
<keyword evidence="5" id="KW-1185">Reference proteome</keyword>
<feature type="compositionally biased region" description="Basic and acidic residues" evidence="1">
    <location>
        <begin position="364"/>
        <end position="373"/>
    </location>
</feature>
<feature type="transmembrane region" description="Helical" evidence="2">
    <location>
        <begin position="505"/>
        <end position="522"/>
    </location>
</feature>
<feature type="region of interest" description="Disordered" evidence="1">
    <location>
        <begin position="263"/>
        <end position="294"/>
    </location>
</feature>
<accession>A0A8R1YEB9</accession>
<feature type="region of interest" description="Disordered" evidence="1">
    <location>
        <begin position="310"/>
        <end position="329"/>
    </location>
</feature>
<sequence length="1003" mass="113911">MFLLLSLVLVAALRIEAVLQEGAEGVCVQTRTKPHTEYETREYSDTRKEWCWDITKAFRCNVIYPRWEQVPVYKVREVKFLVCCDGWEFVDGFCQRQTPVHEEVPIVVAPAEAPVAEEATPVVDEHDHEESSIAVAVPEETPAPEEHQYVPFLVVPYRTPATEEAHTVEEEHVKEIPIEVVDVPRVVEEAPLVVEKHEETPIVVVPEENPAAEDASTAPEPEVNMTDLELAQTLFRALHRYSHPPVAEAPVYPSKVFEEYIDTPEQTEPTEEPEPEMFPMSNESDDQEYPEEQHENHWREIIKHIGMPEDQRQHDETADNEDDQHHEHEETAPIDQQFVEHWRELIKHIASAPVQQRVEEESEGNDKQHHEQEPVQTTPTEPQPEQHWRELINALPQEVAAPTNPATPVEHGPEPSIPDEEHRPEPDHAPLSLAPAPSLGFFSPPEFWYSRPTRDARLIECLLCGLIGFLACVFLVLIIATIVCIRNKRRRADCVITAARPCDMILLVFFGAVLFTPLEAIYDRPHLCKILFYPISPLYSLVVGSIRSHMTDILRLKCDSLLYRTAYIGNRCYFADFKEATFNESAKKCSLIFPGSKVATSAMDSVFEKMKINKANFHTGPSSAGVKRTICVFEHQHKCAAGTQSPVIPGKCVTSIRGIRIFEEAIEDCKKLGMDVPEIGNDLENSMIREYNWFGAKFARYSTCPKEAPMIKQYEEILWVCPSDPIPYCTFTWVNLIESTGYWYSTQEVLTDPHLPFIVKPKETICVADADSEFVHRSQMGLTSANAASIALDIPYIPVADVTVKVIVRRGCMFFGYRHPKSGHPLQESVSIGKSTYGEHKVPCQLTGELKGVIQYGMKGNTNQHADIYDGISRVNCFCDPTEATLNGHVPAPPPGKQCIEHHVYNDATKACEYWPYERRYDADHWNNITKRAENFHVTASSSKHIIDALITEIIVRQHCWATLYWRGHHERFTLATSGYGKHKVASKFNGMLTNEEEGTHRV</sequence>
<dbReference type="EnsemblMetazoa" id="PPA13461.1">
    <property type="protein sequence ID" value="PPA13461.1"/>
    <property type="gene ID" value="WBGene00103015"/>
</dbReference>
<feature type="region of interest" description="Disordered" evidence="1">
    <location>
        <begin position="350"/>
        <end position="385"/>
    </location>
</feature>
<dbReference type="AlphaFoldDB" id="A0A2A6CW07"/>
<dbReference type="Proteomes" id="UP000005239">
    <property type="component" value="Unassembled WGS sequence"/>
</dbReference>
<feature type="signal peptide" evidence="3">
    <location>
        <begin position="1"/>
        <end position="17"/>
    </location>
</feature>
<reference evidence="4" key="2">
    <citation type="submission" date="2022-06" db="UniProtKB">
        <authorList>
            <consortium name="EnsemblMetazoa"/>
        </authorList>
    </citation>
    <scope>IDENTIFICATION</scope>
    <source>
        <strain evidence="4">PS312</strain>
    </source>
</reference>